<keyword evidence="3" id="KW-0540">Nuclease</keyword>
<accession>A0A388SBF8</accession>
<dbReference type="GO" id="GO:0008409">
    <property type="term" value="F:5'-3' exonuclease activity"/>
    <property type="evidence" value="ECO:0007669"/>
    <property type="project" value="InterPro"/>
</dbReference>
<dbReference type="EMBL" id="BGZJ01000001">
    <property type="protein sequence ID" value="GBO92973.1"/>
    <property type="molecule type" value="Genomic_DNA"/>
</dbReference>
<feature type="coiled-coil region" evidence="6">
    <location>
        <begin position="320"/>
        <end position="347"/>
    </location>
</feature>
<reference evidence="10 11" key="1">
    <citation type="journal article" date="2018" name="Int. J. Syst. Evol. Microbiol.">
        <title>Mesosutterella multiformis gen. nov., sp. nov., a member of the family Sutterellaceae and Sutterella megalosphaeroides sp. nov., isolated from human faeces.</title>
        <authorList>
            <person name="Sakamoto M."/>
            <person name="Ikeyama N."/>
            <person name="Kunihiro T."/>
            <person name="Iino T."/>
            <person name="Yuki M."/>
            <person name="Ohkuma M."/>
        </authorList>
    </citation>
    <scope>NUCLEOTIDE SEQUENCE [LARGE SCALE GENOMIC DNA]</scope>
    <source>
        <strain evidence="10 11">4NBBH2</strain>
    </source>
</reference>
<evidence type="ECO:0000259" key="7">
    <source>
        <dbReference type="Pfam" id="PF01368"/>
    </source>
</evidence>
<feature type="domain" description="RecJ OB" evidence="9">
    <location>
        <begin position="470"/>
        <end position="567"/>
    </location>
</feature>
<dbReference type="InterPro" id="IPR001667">
    <property type="entry name" value="DDH_dom"/>
</dbReference>
<keyword evidence="6" id="KW-0175">Coiled coil</keyword>
<dbReference type="PANTHER" id="PTHR30255">
    <property type="entry name" value="SINGLE-STRANDED-DNA-SPECIFIC EXONUCLEASE RECJ"/>
    <property type="match status" value="1"/>
</dbReference>
<dbReference type="Gene3D" id="3.90.1640.30">
    <property type="match status" value="1"/>
</dbReference>
<sequence>MKTRFITRHYDPAAAARLQSEGFSRPLAQVLAGRRIVGKSEMDTGLAGLIPPTALPHAAEAASMLADALEKGESVAVVGDYDCDGATASTVAYQGLRLLGFRPEKVSWFIPDRMSMGYGLSPVVVDALTEKYGRPDIILTVDNGMGSVEGVARANQLGIRVIVTDHHLPGEYLPAAACIVNPNGPDGAGAPGNLAGVGVIFYVLIALRAELRARGAFAAGQQPKLSKLLDLVALGTVADVVPLDRNNRILVAQGLKRLRSGRGSAGLTALYTLANQNKRDISQISVRDLGFTLAPRINAAGRIANMEIGIQCLLAGEANATELASQLEDINDQRKALERSMQEEALDSLSDADIEHRMSLVLSHPDWHQGLVGLVASRVKERTHRPVIAFAPTKNGLLRGSGRSIPGLHLRYCLSRIDTMFPGLILRYGGHALAAGLTIRGDGLEQFRDAFEKVVSENISPELLTEDIVVDGALAPEEISFGLIREIDSVVWGQSFEAPLFANEFDIVRQTPLRGGEHLKATVSTAGQHFDAIFFRHSTPLPGRVKLAYRLDVNEWMGRKSLQLMIENAEE</sequence>
<dbReference type="InterPro" id="IPR041122">
    <property type="entry name" value="RecJ_OB"/>
</dbReference>
<evidence type="ECO:0000313" key="11">
    <source>
        <dbReference type="Proteomes" id="UP000266091"/>
    </source>
</evidence>
<dbReference type="GO" id="GO:0006310">
    <property type="term" value="P:DNA recombination"/>
    <property type="evidence" value="ECO:0007669"/>
    <property type="project" value="InterPro"/>
</dbReference>
<dbReference type="Pfam" id="PF02272">
    <property type="entry name" value="DHHA1"/>
    <property type="match status" value="1"/>
</dbReference>
<dbReference type="PANTHER" id="PTHR30255:SF2">
    <property type="entry name" value="SINGLE-STRANDED-DNA-SPECIFIC EXONUCLEASE RECJ"/>
    <property type="match status" value="1"/>
</dbReference>
<dbReference type="InterPro" id="IPR003156">
    <property type="entry name" value="DHHA1_dom"/>
</dbReference>
<feature type="domain" description="DHHA1" evidence="8">
    <location>
        <begin position="361"/>
        <end position="456"/>
    </location>
</feature>
<keyword evidence="4" id="KW-0378">Hydrolase</keyword>
<organism evidence="10 11">
    <name type="scientific">Mesosutterella multiformis</name>
    <dbReference type="NCBI Taxonomy" id="2259133"/>
    <lineage>
        <taxon>Bacteria</taxon>
        <taxon>Pseudomonadati</taxon>
        <taxon>Pseudomonadota</taxon>
        <taxon>Betaproteobacteria</taxon>
        <taxon>Burkholderiales</taxon>
        <taxon>Sutterellaceae</taxon>
        <taxon>Mesosutterella</taxon>
    </lineage>
</organism>
<evidence type="ECO:0000313" key="10">
    <source>
        <dbReference type="EMBL" id="GBO92973.1"/>
    </source>
</evidence>
<evidence type="ECO:0000256" key="4">
    <source>
        <dbReference type="ARBA" id="ARBA00022801"/>
    </source>
</evidence>
<keyword evidence="11" id="KW-1185">Reference proteome</keyword>
<dbReference type="InterPro" id="IPR051673">
    <property type="entry name" value="SSDNA_exonuclease_RecJ"/>
</dbReference>
<evidence type="ECO:0000256" key="2">
    <source>
        <dbReference type="ARBA" id="ARBA00019841"/>
    </source>
</evidence>
<dbReference type="RefSeq" id="WP_116269456.1">
    <property type="nucleotide sequence ID" value="NZ_BGZJ01000001.1"/>
</dbReference>
<dbReference type="InterPro" id="IPR004610">
    <property type="entry name" value="RecJ"/>
</dbReference>
<evidence type="ECO:0000256" key="1">
    <source>
        <dbReference type="ARBA" id="ARBA00005915"/>
    </source>
</evidence>
<accession>A0A401LL46</accession>
<evidence type="ECO:0000256" key="6">
    <source>
        <dbReference type="SAM" id="Coils"/>
    </source>
</evidence>
<comment type="similarity">
    <text evidence="1">Belongs to the RecJ family.</text>
</comment>
<name>A0A388SBF8_9BURK</name>
<comment type="caution">
    <text evidence="10">The sequence shown here is derived from an EMBL/GenBank/DDBJ whole genome shotgun (WGS) entry which is preliminary data.</text>
</comment>
<dbReference type="Proteomes" id="UP000266091">
    <property type="component" value="Unassembled WGS sequence"/>
</dbReference>
<gene>
    <name evidence="10" type="primary">recJ</name>
    <name evidence="10" type="ORF">MESMUL_03270</name>
</gene>
<dbReference type="Gene3D" id="3.10.310.30">
    <property type="match status" value="1"/>
</dbReference>
<dbReference type="InterPro" id="IPR038763">
    <property type="entry name" value="DHH_sf"/>
</dbReference>
<dbReference type="OrthoDB" id="9809852at2"/>
<dbReference type="GO" id="GO:0006281">
    <property type="term" value="P:DNA repair"/>
    <property type="evidence" value="ECO:0007669"/>
    <property type="project" value="InterPro"/>
</dbReference>
<dbReference type="AlphaFoldDB" id="A0A388SBF8"/>
<protein>
    <recommendedName>
        <fullName evidence="2">Single-stranded-DNA-specific exonuclease RecJ</fullName>
    </recommendedName>
</protein>
<evidence type="ECO:0000256" key="3">
    <source>
        <dbReference type="ARBA" id="ARBA00022722"/>
    </source>
</evidence>
<dbReference type="SUPFAM" id="SSF64182">
    <property type="entry name" value="DHH phosphoesterases"/>
    <property type="match status" value="1"/>
</dbReference>
<dbReference type="NCBIfam" id="TIGR00644">
    <property type="entry name" value="recJ"/>
    <property type="match status" value="1"/>
</dbReference>
<evidence type="ECO:0000259" key="8">
    <source>
        <dbReference type="Pfam" id="PF02272"/>
    </source>
</evidence>
<proteinExistence type="inferred from homology"/>
<keyword evidence="5 10" id="KW-0269">Exonuclease</keyword>
<dbReference type="Pfam" id="PF01368">
    <property type="entry name" value="DHH"/>
    <property type="match status" value="1"/>
</dbReference>
<feature type="domain" description="DDH" evidence="7">
    <location>
        <begin position="75"/>
        <end position="236"/>
    </location>
</feature>
<dbReference type="Pfam" id="PF17768">
    <property type="entry name" value="RecJ_OB"/>
    <property type="match status" value="1"/>
</dbReference>
<evidence type="ECO:0000256" key="5">
    <source>
        <dbReference type="ARBA" id="ARBA00022839"/>
    </source>
</evidence>
<dbReference type="GO" id="GO:0003676">
    <property type="term" value="F:nucleic acid binding"/>
    <property type="evidence" value="ECO:0007669"/>
    <property type="project" value="InterPro"/>
</dbReference>
<evidence type="ECO:0000259" key="9">
    <source>
        <dbReference type="Pfam" id="PF17768"/>
    </source>
</evidence>